<keyword evidence="12" id="KW-1185">Reference proteome</keyword>
<keyword evidence="5 7" id="KW-0472">Membrane</keyword>
<dbReference type="NCBIfam" id="TIGR02209">
    <property type="entry name" value="ftsL_broad"/>
    <property type="match status" value="1"/>
</dbReference>
<dbReference type="InterPro" id="IPR007060">
    <property type="entry name" value="FtsL/DivIC"/>
</dbReference>
<comment type="function">
    <text evidence="7">Essential cell division protein.</text>
</comment>
<evidence type="ECO:0000256" key="4">
    <source>
        <dbReference type="ARBA" id="ARBA00022989"/>
    </source>
</evidence>
<evidence type="ECO:0000256" key="10">
    <source>
        <dbReference type="SAM" id="MobiDB-lite"/>
    </source>
</evidence>
<gene>
    <name evidence="7" type="primary">ftsL</name>
    <name evidence="11" type="ORF">C5L23_000412</name>
</gene>
<accession>A0A4R5N875</accession>
<evidence type="ECO:0000313" key="11">
    <source>
        <dbReference type="EMBL" id="TDG68106.1"/>
    </source>
</evidence>
<feature type="coiled-coil region" evidence="9">
    <location>
        <begin position="60"/>
        <end position="94"/>
    </location>
</feature>
<dbReference type="HAMAP" id="MF_00910">
    <property type="entry name" value="FtsL"/>
    <property type="match status" value="1"/>
</dbReference>
<dbReference type="GO" id="GO:0005886">
    <property type="term" value="C:plasma membrane"/>
    <property type="evidence" value="ECO:0007669"/>
    <property type="project" value="UniProtKB-SubCell"/>
</dbReference>
<evidence type="ECO:0000256" key="1">
    <source>
        <dbReference type="ARBA" id="ARBA00022475"/>
    </source>
</evidence>
<evidence type="ECO:0000313" key="12">
    <source>
        <dbReference type="Proteomes" id="UP000295681"/>
    </source>
</evidence>
<evidence type="ECO:0000256" key="6">
    <source>
        <dbReference type="ARBA" id="ARBA00023306"/>
    </source>
</evidence>
<dbReference type="GO" id="GO:0043093">
    <property type="term" value="P:FtsZ-dependent cytokinesis"/>
    <property type="evidence" value="ECO:0007669"/>
    <property type="project" value="UniProtKB-UniRule"/>
</dbReference>
<keyword evidence="4 7" id="KW-1133">Transmembrane helix</keyword>
<comment type="caution">
    <text evidence="11">The sequence shown here is derived from an EMBL/GenBank/DDBJ whole genome shotgun (WGS) entry which is preliminary data.</text>
</comment>
<dbReference type="Pfam" id="PF04977">
    <property type="entry name" value="DivIC"/>
    <property type="match status" value="1"/>
</dbReference>
<name>A0A4R5N875_9LACO</name>
<dbReference type="InterPro" id="IPR011922">
    <property type="entry name" value="Cell_div_FtsL"/>
</dbReference>
<feature type="compositionally biased region" description="Polar residues" evidence="10">
    <location>
        <begin position="1"/>
        <end position="10"/>
    </location>
</feature>
<dbReference type="AlphaFoldDB" id="A0A4R5N875"/>
<keyword evidence="1 7" id="KW-1003">Cell membrane</keyword>
<feature type="transmembrane region" description="Helical" evidence="7">
    <location>
        <begin position="37"/>
        <end position="58"/>
    </location>
</feature>
<dbReference type="GO" id="GO:0032153">
    <property type="term" value="C:cell division site"/>
    <property type="evidence" value="ECO:0007669"/>
    <property type="project" value="UniProtKB-UniRule"/>
</dbReference>
<comment type="similarity">
    <text evidence="7">Belongs to the FtsL family.</text>
</comment>
<dbReference type="STRING" id="907931.GCA_000165675_00925"/>
<keyword evidence="3 7" id="KW-0812">Transmembrane</keyword>
<evidence type="ECO:0000256" key="5">
    <source>
        <dbReference type="ARBA" id="ARBA00023136"/>
    </source>
</evidence>
<feature type="region of interest" description="Disordered" evidence="10">
    <location>
        <begin position="1"/>
        <end position="21"/>
    </location>
</feature>
<protein>
    <recommendedName>
        <fullName evidence="7 8">Cell division protein FtsL</fullName>
    </recommendedName>
</protein>
<keyword evidence="2 7" id="KW-0132">Cell division</keyword>
<keyword evidence="9" id="KW-0175">Coiled coil</keyword>
<dbReference type="Proteomes" id="UP000295681">
    <property type="component" value="Unassembled WGS sequence"/>
</dbReference>
<evidence type="ECO:0000256" key="2">
    <source>
        <dbReference type="ARBA" id="ARBA00022618"/>
    </source>
</evidence>
<sequence length="118" mass="13221">MAQNATNYSATAHALPQSKQKSRVKYKAAVWTKKEKFLSFVVGLGVLGMMIGVVYTSVRIDGVQRQIQTLQNKISTTNQSNDDLRDEAQRITNKQNLDKVAKKYNMTLSDGSVRNVNQ</sequence>
<evidence type="ECO:0000256" key="3">
    <source>
        <dbReference type="ARBA" id="ARBA00022692"/>
    </source>
</evidence>
<evidence type="ECO:0000256" key="9">
    <source>
        <dbReference type="SAM" id="Coils"/>
    </source>
</evidence>
<evidence type="ECO:0000256" key="7">
    <source>
        <dbReference type="HAMAP-Rule" id="MF_00910"/>
    </source>
</evidence>
<dbReference type="RefSeq" id="WP_010007746.1">
    <property type="nucleotide sequence ID" value="NZ_JAGYGP010000001.1"/>
</dbReference>
<proteinExistence type="inferred from homology"/>
<evidence type="ECO:0000256" key="8">
    <source>
        <dbReference type="NCBIfam" id="TIGR02209"/>
    </source>
</evidence>
<reference evidence="11 12" key="1">
    <citation type="journal article" date="2019" name="Appl. Microbiol. Biotechnol.">
        <title>Uncovering carbohydrate metabolism through a genotype-phenotype association study of 56 lactic acid bacteria genomes.</title>
        <authorList>
            <person name="Buron-Moles G."/>
            <person name="Chailyan A."/>
            <person name="Dolejs I."/>
            <person name="Forster J."/>
            <person name="Miks M.H."/>
        </authorList>
    </citation>
    <scope>NUCLEOTIDE SEQUENCE [LARGE SCALE GENOMIC DNA]</scope>
    <source>
        <strain evidence="11 12">ATCC 700006</strain>
    </source>
</reference>
<comment type="subcellular location">
    <subcellularLocation>
        <location evidence="7">Cell membrane</location>
        <topology evidence="7">Single-pass type II membrane protein</topology>
    </subcellularLocation>
    <text evidence="7">Localizes to the division septum where it forms a ring structure.</text>
</comment>
<keyword evidence="6 7" id="KW-0131">Cell cycle</keyword>
<organism evidence="11 12">
    <name type="scientific">Leuconostoc fallax</name>
    <dbReference type="NCBI Taxonomy" id="1251"/>
    <lineage>
        <taxon>Bacteria</taxon>
        <taxon>Bacillati</taxon>
        <taxon>Bacillota</taxon>
        <taxon>Bacilli</taxon>
        <taxon>Lactobacillales</taxon>
        <taxon>Lactobacillaceae</taxon>
        <taxon>Leuconostoc</taxon>
    </lineage>
</organism>
<dbReference type="EMBL" id="PUFI01000014">
    <property type="protein sequence ID" value="TDG68106.1"/>
    <property type="molecule type" value="Genomic_DNA"/>
</dbReference>